<protein>
    <recommendedName>
        <fullName evidence="2">DNA-directed DNA polymerase</fullName>
        <ecNumber evidence="2">2.7.7.7</ecNumber>
    </recommendedName>
</protein>
<feature type="compositionally biased region" description="Low complexity" evidence="12">
    <location>
        <begin position="711"/>
        <end position="730"/>
    </location>
</feature>
<feature type="compositionally biased region" description="Low complexity" evidence="12">
    <location>
        <begin position="600"/>
        <end position="613"/>
    </location>
</feature>
<dbReference type="GO" id="GO:0009360">
    <property type="term" value="C:DNA polymerase III complex"/>
    <property type="evidence" value="ECO:0007669"/>
    <property type="project" value="InterPro"/>
</dbReference>
<dbReference type="SUPFAM" id="SSF52540">
    <property type="entry name" value="P-loop containing nucleoside triphosphate hydrolases"/>
    <property type="match status" value="1"/>
</dbReference>
<keyword evidence="6" id="KW-0479">Metal-binding</keyword>
<name>A0A158FNT1_9BURK</name>
<keyword evidence="3" id="KW-0808">Transferase</keyword>
<dbReference type="InterPro" id="IPR012763">
    <property type="entry name" value="DNA_pol_III_sug/sutau_N"/>
</dbReference>
<dbReference type="InterPro" id="IPR021029">
    <property type="entry name" value="DNA_pol_III_tau_dom-5"/>
</dbReference>
<dbReference type="Proteomes" id="UP000054977">
    <property type="component" value="Unassembled WGS sequence"/>
</dbReference>
<feature type="region of interest" description="Disordered" evidence="12">
    <location>
        <begin position="599"/>
        <end position="857"/>
    </location>
</feature>
<dbReference type="OrthoDB" id="9810148at2"/>
<dbReference type="GO" id="GO:0046872">
    <property type="term" value="F:metal ion binding"/>
    <property type="evidence" value="ECO:0007669"/>
    <property type="project" value="UniProtKB-KW"/>
</dbReference>
<dbReference type="Gene3D" id="3.40.50.300">
    <property type="entry name" value="P-loop containing nucleotide triphosphate hydrolases"/>
    <property type="match status" value="1"/>
</dbReference>
<dbReference type="InterPro" id="IPR027417">
    <property type="entry name" value="P-loop_NTPase"/>
</dbReference>
<evidence type="ECO:0000256" key="1">
    <source>
        <dbReference type="ARBA" id="ARBA00006360"/>
    </source>
</evidence>
<comment type="caution">
    <text evidence="14">The sequence shown here is derived from an EMBL/GenBank/DDBJ whole genome shotgun (WGS) entry which is preliminary data.</text>
</comment>
<dbReference type="InterPro" id="IPR022754">
    <property type="entry name" value="DNA_pol_III_gamma-3"/>
</dbReference>
<evidence type="ECO:0000256" key="9">
    <source>
        <dbReference type="ARBA" id="ARBA00022840"/>
    </source>
</evidence>
<feature type="compositionally biased region" description="Low complexity" evidence="12">
    <location>
        <begin position="777"/>
        <end position="789"/>
    </location>
</feature>
<feature type="compositionally biased region" description="Low complexity" evidence="12">
    <location>
        <begin position="516"/>
        <end position="527"/>
    </location>
</feature>
<dbReference type="Gene3D" id="1.20.272.10">
    <property type="match status" value="1"/>
</dbReference>
<evidence type="ECO:0000256" key="10">
    <source>
        <dbReference type="ARBA" id="ARBA00022932"/>
    </source>
</evidence>
<evidence type="ECO:0000256" key="7">
    <source>
        <dbReference type="ARBA" id="ARBA00022741"/>
    </source>
</evidence>
<evidence type="ECO:0000256" key="8">
    <source>
        <dbReference type="ARBA" id="ARBA00022833"/>
    </source>
</evidence>
<dbReference type="RefSeq" id="WP_087666172.1">
    <property type="nucleotide sequence ID" value="NZ_FCNW02000003.1"/>
</dbReference>
<evidence type="ECO:0000256" key="3">
    <source>
        <dbReference type="ARBA" id="ARBA00022679"/>
    </source>
</evidence>
<dbReference type="SMART" id="SM00382">
    <property type="entry name" value="AAA"/>
    <property type="match status" value="1"/>
</dbReference>
<feature type="compositionally biased region" description="Polar residues" evidence="12">
    <location>
        <begin position="614"/>
        <end position="623"/>
    </location>
</feature>
<dbReference type="STRING" id="326474.AWB65_01099"/>
<evidence type="ECO:0000256" key="2">
    <source>
        <dbReference type="ARBA" id="ARBA00012417"/>
    </source>
</evidence>
<keyword evidence="5" id="KW-0235">DNA replication</keyword>
<feature type="domain" description="AAA+ ATPase" evidence="13">
    <location>
        <begin position="37"/>
        <end position="179"/>
    </location>
</feature>
<feature type="region of interest" description="Disordered" evidence="12">
    <location>
        <begin position="409"/>
        <end position="430"/>
    </location>
</feature>
<keyword evidence="8" id="KW-0862">Zinc</keyword>
<keyword evidence="4" id="KW-0548">Nucleotidyltransferase</keyword>
<feature type="compositionally biased region" description="Polar residues" evidence="12">
    <location>
        <begin position="697"/>
        <end position="710"/>
    </location>
</feature>
<comment type="similarity">
    <text evidence="1">Belongs to the DnaX/STICHEL family.</text>
</comment>
<sequence>MTYQVLARKWRPKSFASLVGQEHVVRALTHALDGGRLHHAYLFTGTRGVGKTTLSRIFAKALNCETGVTSTPCGVCRACREIDEGRFVDYVEMDAASNRGVDEMAALLERAVYSPVDARFKVYMIDEVHMLTNHAFNAMLKTLEEPPSHVKFILATTDPQKIPVTVLSRCLQFNLKQMPAGHIVSHLEHILGEEHIPFESQALRLLSRAADGSMRDALSLTDQAIAYSANQVTEEAVRGMLGALDQSYLIRLLEALAAGDGEGVLSVADEMALRSLSFSTALQDLAGLLHRIAWAQFAPASVLDEWPEAEDVRRFAEALSAEQVQLFYQIATVGRSELGLAPDEYAGFTMTLLRMLAFEPAGGPGGGGGVVVNGPSSGAEVARKAVAGVAVAGSRALVSGESESSGARAVAATVSSTPTHAQSSSSRESAAMVEAFEQEASTTRSAAAHVDSPRSADAGVRENAVLKHLNAAGGAATSDNAMLKRSNDAASAGLAASEGAMPAQASRREPKSQDNAALAELAASEGAMPAQASRREPKSRNSFASAESGAPEGAMLERPDAAAQPSPGAPKSQIAAASAGSAIPENVAISERATTPLNIAASAGTSTPASTATQKGATPTHPNVASHEELAPWDDAVTSGGATNASAQNESRAFEGAASNPDAAAWAEPPTTESTESGEAAASARESDVATDFDAASLTNAPRSPTDSAQQSPDVSASPVAAAARQAATDSARDTPTPADKPRAATGASAALDVLRSAGMRVSSDRGTRGAPPVPKPVAASPKRAAPAVQVPTPRRAPAATVEATPKPATEATPKLSASSAVPPWEDMPPDDYMPASSEDAYFMPPDDNFVPAFDSGPDDLQFNAAPAKATSKPDPRPLPAAVPLDAIGVAGDWPSLAVDLPLKGIAYQLAFNSELTACDAASIALSVPVPQYAEAAQVAKLKAALAEKLGRAFEVNVTVGPARRTAAAVDAAARAKRQQEAEQEITQDPFVQSLIRDFGASIVQGSIKPLAAGLRPE</sequence>
<evidence type="ECO:0000313" key="15">
    <source>
        <dbReference type="Proteomes" id="UP000054977"/>
    </source>
</evidence>
<dbReference type="GO" id="GO:0006261">
    <property type="term" value="P:DNA-templated DNA replication"/>
    <property type="evidence" value="ECO:0007669"/>
    <property type="project" value="TreeGrafter"/>
</dbReference>
<evidence type="ECO:0000256" key="5">
    <source>
        <dbReference type="ARBA" id="ARBA00022705"/>
    </source>
</evidence>
<evidence type="ECO:0000313" key="14">
    <source>
        <dbReference type="EMBL" id="SAL21291.1"/>
    </source>
</evidence>
<dbReference type="Pfam" id="PF13177">
    <property type="entry name" value="DNA_pol3_delta2"/>
    <property type="match status" value="1"/>
</dbReference>
<keyword evidence="15" id="KW-1185">Reference proteome</keyword>
<dbReference type="AlphaFoldDB" id="A0A158FNT1"/>
<dbReference type="FunFam" id="1.20.272.10:FF:000003">
    <property type="entry name" value="DNA polymerase III subunit gamma/tau"/>
    <property type="match status" value="1"/>
</dbReference>
<dbReference type="Pfam" id="PF22608">
    <property type="entry name" value="DNAX_ATPase_lid"/>
    <property type="match status" value="1"/>
</dbReference>
<evidence type="ECO:0000259" key="13">
    <source>
        <dbReference type="SMART" id="SM00382"/>
    </source>
</evidence>
<dbReference type="SUPFAM" id="SSF48019">
    <property type="entry name" value="post-AAA+ oligomerization domain-like"/>
    <property type="match status" value="1"/>
</dbReference>
<evidence type="ECO:0000256" key="12">
    <source>
        <dbReference type="SAM" id="MobiDB-lite"/>
    </source>
</evidence>
<evidence type="ECO:0000256" key="11">
    <source>
        <dbReference type="ARBA" id="ARBA00049244"/>
    </source>
</evidence>
<keyword evidence="9" id="KW-0067">ATP-binding</keyword>
<dbReference type="InterPro" id="IPR003593">
    <property type="entry name" value="AAA+_ATPase"/>
</dbReference>
<dbReference type="GO" id="GO:0003677">
    <property type="term" value="F:DNA binding"/>
    <property type="evidence" value="ECO:0007669"/>
    <property type="project" value="InterPro"/>
</dbReference>
<dbReference type="CDD" id="cd00009">
    <property type="entry name" value="AAA"/>
    <property type="match status" value="1"/>
</dbReference>
<dbReference type="EC" id="2.7.7.7" evidence="2"/>
<proteinExistence type="inferred from homology"/>
<evidence type="ECO:0000256" key="6">
    <source>
        <dbReference type="ARBA" id="ARBA00022723"/>
    </source>
</evidence>
<comment type="catalytic activity">
    <reaction evidence="11">
        <text>DNA(n) + a 2'-deoxyribonucleoside 5'-triphosphate = DNA(n+1) + diphosphate</text>
        <dbReference type="Rhea" id="RHEA:22508"/>
        <dbReference type="Rhea" id="RHEA-COMP:17339"/>
        <dbReference type="Rhea" id="RHEA-COMP:17340"/>
        <dbReference type="ChEBI" id="CHEBI:33019"/>
        <dbReference type="ChEBI" id="CHEBI:61560"/>
        <dbReference type="ChEBI" id="CHEBI:173112"/>
        <dbReference type="EC" id="2.7.7.7"/>
    </reaction>
</comment>
<feature type="compositionally biased region" description="Low complexity" evidence="12">
    <location>
        <begin position="415"/>
        <end position="426"/>
    </location>
</feature>
<dbReference type="Pfam" id="PF12169">
    <property type="entry name" value="DNA_pol3_gamma3"/>
    <property type="match status" value="1"/>
</dbReference>
<dbReference type="GO" id="GO:0003887">
    <property type="term" value="F:DNA-directed DNA polymerase activity"/>
    <property type="evidence" value="ECO:0007669"/>
    <property type="project" value="UniProtKB-KW"/>
</dbReference>
<dbReference type="InterPro" id="IPR008921">
    <property type="entry name" value="DNA_pol3_clamp-load_cplx_C"/>
</dbReference>
<keyword evidence="7" id="KW-0547">Nucleotide-binding</keyword>
<reference evidence="14" key="1">
    <citation type="submission" date="2016-01" db="EMBL/GenBank/DDBJ databases">
        <authorList>
            <person name="Peeters C."/>
        </authorList>
    </citation>
    <scope>NUCLEOTIDE SEQUENCE [LARGE SCALE GENOMIC DNA]</scope>
    <source>
        <strain evidence="14">LMG 22934</strain>
    </source>
</reference>
<dbReference type="EMBL" id="FCNW02000003">
    <property type="protein sequence ID" value="SAL21291.1"/>
    <property type="molecule type" value="Genomic_DNA"/>
</dbReference>
<dbReference type="InterPro" id="IPR045085">
    <property type="entry name" value="HLD_clamp_pol_III_gamma_tau"/>
</dbReference>
<dbReference type="InterPro" id="IPR038249">
    <property type="entry name" value="PolIII_tau_V_sf"/>
</dbReference>
<dbReference type="FunFam" id="3.40.50.300:FF:000014">
    <property type="entry name" value="DNA polymerase III subunit gamma/tau"/>
    <property type="match status" value="1"/>
</dbReference>
<dbReference type="Gene3D" id="1.10.8.60">
    <property type="match status" value="1"/>
</dbReference>
<dbReference type="NCBIfam" id="NF005942">
    <property type="entry name" value="PRK07994.1"/>
    <property type="match status" value="1"/>
</dbReference>
<dbReference type="PANTHER" id="PTHR11669:SF0">
    <property type="entry name" value="PROTEIN STICHEL-LIKE 2"/>
    <property type="match status" value="1"/>
</dbReference>
<dbReference type="FunFam" id="1.10.8.60:FF:000013">
    <property type="entry name" value="DNA polymerase III subunit gamma/tau"/>
    <property type="match status" value="1"/>
</dbReference>
<gene>
    <name evidence="14" type="ORF">AWB65_01099</name>
</gene>
<keyword evidence="10" id="KW-0239">DNA-directed DNA polymerase</keyword>
<feature type="compositionally biased region" description="Low complexity" evidence="12">
    <location>
        <begin position="661"/>
        <end position="684"/>
    </location>
</feature>
<dbReference type="NCBIfam" id="TIGR02397">
    <property type="entry name" value="dnaX_nterm"/>
    <property type="match status" value="1"/>
</dbReference>
<dbReference type="CDD" id="cd18137">
    <property type="entry name" value="HLD_clamp_pol_III_gamma_tau"/>
    <property type="match status" value="1"/>
</dbReference>
<dbReference type="GO" id="GO:0005524">
    <property type="term" value="F:ATP binding"/>
    <property type="evidence" value="ECO:0007669"/>
    <property type="project" value="UniProtKB-KW"/>
</dbReference>
<organism evidence="14 15">
    <name type="scientific">Caballeronia humi</name>
    <dbReference type="NCBI Taxonomy" id="326474"/>
    <lineage>
        <taxon>Bacteria</taxon>
        <taxon>Pseudomonadati</taxon>
        <taxon>Pseudomonadota</taxon>
        <taxon>Betaproteobacteria</taxon>
        <taxon>Burkholderiales</taxon>
        <taxon>Burkholderiaceae</taxon>
        <taxon>Caballeronia</taxon>
    </lineage>
</organism>
<accession>A0A158FNT1</accession>
<dbReference type="InterPro" id="IPR050238">
    <property type="entry name" value="DNA_Rep/Repair_Clamp_Loader"/>
</dbReference>
<feature type="compositionally biased region" description="Polar residues" evidence="12">
    <location>
        <begin position="640"/>
        <end position="651"/>
    </location>
</feature>
<feature type="region of interest" description="Disordered" evidence="12">
    <location>
        <begin position="493"/>
        <end position="581"/>
    </location>
</feature>
<dbReference type="Pfam" id="PF12170">
    <property type="entry name" value="DNA_pol3_tau_5"/>
    <property type="match status" value="1"/>
</dbReference>
<dbReference type="Gene3D" id="3.30.300.150">
    <property type="entry name" value="DNA polymerase III, tau subunit, domain V"/>
    <property type="match status" value="1"/>
</dbReference>
<dbReference type="PANTHER" id="PTHR11669">
    <property type="entry name" value="REPLICATION FACTOR C / DNA POLYMERASE III GAMMA-TAU SUBUNIT"/>
    <property type="match status" value="1"/>
</dbReference>
<evidence type="ECO:0000256" key="4">
    <source>
        <dbReference type="ARBA" id="ARBA00022695"/>
    </source>
</evidence>